<keyword evidence="3" id="KW-1185">Reference proteome</keyword>
<gene>
    <name evidence="2" type="ORF">G6047_16235</name>
</gene>
<evidence type="ECO:0000313" key="2">
    <source>
        <dbReference type="EMBL" id="NMH29590.1"/>
    </source>
</evidence>
<dbReference type="InterPro" id="IPR029044">
    <property type="entry name" value="Nucleotide-diphossugar_trans"/>
</dbReference>
<dbReference type="Proteomes" id="UP000712080">
    <property type="component" value="Unassembled WGS sequence"/>
</dbReference>
<feature type="domain" description="Glycosyltransferase 2-like" evidence="1">
    <location>
        <begin position="7"/>
        <end position="176"/>
    </location>
</feature>
<organism evidence="2 3">
    <name type="scientific">Flavobacterium silvaticum</name>
    <dbReference type="NCBI Taxonomy" id="1852020"/>
    <lineage>
        <taxon>Bacteria</taxon>
        <taxon>Pseudomonadati</taxon>
        <taxon>Bacteroidota</taxon>
        <taxon>Flavobacteriia</taxon>
        <taxon>Flavobacteriales</taxon>
        <taxon>Flavobacteriaceae</taxon>
        <taxon>Flavobacterium</taxon>
    </lineage>
</organism>
<sequence length="239" mass="27449">MAFSKLSIIIPVYNEGKTVYKILDKIKQVELIGGLSKEIVIVNDCSKDDTAMAIRTYMEMNPDLPICFFEHEVNRGKGAALRTGIEKCTGDVVVIQDADLEYDPGEYNLLLKPILDDVADVVYGSRFMGGKPHRILFFWHSIGNKFLTFLSNMLTNLNLTDIETCYKIFRVEIIKSVKLKENRFGFEPEVTAKIARIPGLRLYEIGISYYGRTFQEGKKINWKDGFRAIYCILKYNIFR</sequence>
<evidence type="ECO:0000313" key="3">
    <source>
        <dbReference type="Proteomes" id="UP000712080"/>
    </source>
</evidence>
<accession>A0A972FQN4</accession>
<dbReference type="PANTHER" id="PTHR48090">
    <property type="entry name" value="UNDECAPRENYL-PHOSPHATE 4-DEOXY-4-FORMAMIDO-L-ARABINOSE TRANSFERASE-RELATED"/>
    <property type="match status" value="1"/>
</dbReference>
<comment type="caution">
    <text evidence="2">The sequence shown here is derived from an EMBL/GenBank/DDBJ whole genome shotgun (WGS) entry which is preliminary data.</text>
</comment>
<dbReference type="InterPro" id="IPR001173">
    <property type="entry name" value="Glyco_trans_2-like"/>
</dbReference>
<dbReference type="Pfam" id="PF00535">
    <property type="entry name" value="Glycos_transf_2"/>
    <property type="match status" value="1"/>
</dbReference>
<protein>
    <submittedName>
        <fullName evidence="2">Glycosyltransferase family 2 protein</fullName>
    </submittedName>
</protein>
<dbReference type="AlphaFoldDB" id="A0A972FQN4"/>
<proteinExistence type="predicted"/>
<dbReference type="RefSeq" id="WP_169528672.1">
    <property type="nucleotide sequence ID" value="NZ_JAAMPU010000108.1"/>
</dbReference>
<dbReference type="CDD" id="cd04179">
    <property type="entry name" value="DPM_DPG-synthase_like"/>
    <property type="match status" value="1"/>
</dbReference>
<evidence type="ECO:0000259" key="1">
    <source>
        <dbReference type="Pfam" id="PF00535"/>
    </source>
</evidence>
<dbReference type="InterPro" id="IPR050256">
    <property type="entry name" value="Glycosyltransferase_2"/>
</dbReference>
<dbReference type="EMBL" id="JAAMPU010000108">
    <property type="protein sequence ID" value="NMH29590.1"/>
    <property type="molecule type" value="Genomic_DNA"/>
</dbReference>
<name>A0A972FQN4_9FLAO</name>
<dbReference type="PANTHER" id="PTHR48090:SF7">
    <property type="entry name" value="RFBJ PROTEIN"/>
    <property type="match status" value="1"/>
</dbReference>
<reference evidence="2" key="1">
    <citation type="submission" date="2020-02" db="EMBL/GenBank/DDBJ databases">
        <title>Flavobacterium sp. genome.</title>
        <authorList>
            <person name="Jung H.S."/>
            <person name="Baek J.H."/>
            <person name="Jeon C.O."/>
        </authorList>
    </citation>
    <scope>NUCLEOTIDE SEQUENCE</scope>
    <source>
        <strain evidence="2">SE-s28</strain>
    </source>
</reference>
<dbReference type="SUPFAM" id="SSF53448">
    <property type="entry name" value="Nucleotide-diphospho-sugar transferases"/>
    <property type="match status" value="1"/>
</dbReference>
<dbReference type="Gene3D" id="3.90.550.10">
    <property type="entry name" value="Spore Coat Polysaccharide Biosynthesis Protein SpsA, Chain A"/>
    <property type="match status" value="1"/>
</dbReference>